<feature type="domain" description="VOC" evidence="1">
    <location>
        <begin position="2"/>
        <end position="114"/>
    </location>
</feature>
<dbReference type="RefSeq" id="WP_110125678.1">
    <property type="nucleotide sequence ID" value="NZ_QHLY01000005.1"/>
</dbReference>
<evidence type="ECO:0000259" key="1">
    <source>
        <dbReference type="PROSITE" id="PS51819"/>
    </source>
</evidence>
<dbReference type="InterPro" id="IPR004360">
    <property type="entry name" value="Glyas_Fos-R_dOase_dom"/>
</dbReference>
<protein>
    <submittedName>
        <fullName evidence="2">VOC family protein</fullName>
    </submittedName>
</protein>
<gene>
    <name evidence="2" type="ORF">CTB96_04440</name>
</gene>
<evidence type="ECO:0000313" key="2">
    <source>
        <dbReference type="EMBL" id="PXA72151.1"/>
    </source>
</evidence>
<dbReference type="SUPFAM" id="SSF54593">
    <property type="entry name" value="Glyoxalase/Bleomycin resistance protein/Dihydroxybiphenyl dioxygenase"/>
    <property type="match status" value="1"/>
</dbReference>
<dbReference type="InterPro" id="IPR029068">
    <property type="entry name" value="Glyas_Bleomycin-R_OHBP_Dase"/>
</dbReference>
<dbReference type="Pfam" id="PF00903">
    <property type="entry name" value="Glyoxalase"/>
    <property type="match status" value="1"/>
</dbReference>
<keyword evidence="3" id="KW-1185">Reference proteome</keyword>
<dbReference type="OrthoDB" id="2453533at2"/>
<dbReference type="Proteomes" id="UP000246722">
    <property type="component" value="Unassembled WGS sequence"/>
</dbReference>
<proteinExistence type="predicted"/>
<dbReference type="Gene3D" id="3.10.180.10">
    <property type="entry name" value="2,3-Dihydroxybiphenyl 1,2-Dioxygenase, domain 1"/>
    <property type="match status" value="1"/>
</dbReference>
<reference evidence="2 3" key="1">
    <citation type="submission" date="2018-05" db="EMBL/GenBank/DDBJ databases">
        <title>Genetic diversity of glacier-inhabiting Cryobacterium bacteria in China and description of Cryobacterium mengkeensis sp. nov. and Arthrobacter glacialis sp. nov.</title>
        <authorList>
            <person name="Liu Q."/>
            <person name="Xin Y.-H."/>
        </authorList>
    </citation>
    <scope>NUCLEOTIDE SEQUENCE [LARGE SCALE GENOMIC DNA]</scope>
    <source>
        <strain evidence="2 3">SK-1</strain>
    </source>
</reference>
<dbReference type="PROSITE" id="PS51819">
    <property type="entry name" value="VOC"/>
    <property type="match status" value="1"/>
</dbReference>
<dbReference type="InterPro" id="IPR037523">
    <property type="entry name" value="VOC_core"/>
</dbReference>
<name>A0A317ZZS4_9MICO</name>
<comment type="caution">
    <text evidence="2">The sequence shown here is derived from an EMBL/GenBank/DDBJ whole genome shotgun (WGS) entry which is preliminary data.</text>
</comment>
<accession>A0A317ZZS4</accession>
<evidence type="ECO:0000313" key="3">
    <source>
        <dbReference type="Proteomes" id="UP000246722"/>
    </source>
</evidence>
<dbReference type="AlphaFoldDB" id="A0A317ZZS4"/>
<organism evidence="2 3">
    <name type="scientific">Cryobacterium arcticum</name>
    <dbReference type="NCBI Taxonomy" id="670052"/>
    <lineage>
        <taxon>Bacteria</taxon>
        <taxon>Bacillati</taxon>
        <taxon>Actinomycetota</taxon>
        <taxon>Actinomycetes</taxon>
        <taxon>Micrococcales</taxon>
        <taxon>Microbacteriaceae</taxon>
        <taxon>Cryobacterium</taxon>
    </lineage>
</organism>
<sequence>MKVTSVTVGLPVRNLRRAEDWYRKVFELTGAAVEPAPGLLELTLGPIDLQLIEDADAQPGAQNGVRVGVDDAAAEHARLTTLGLELEPVEHVPGAVDYFDFTDPDGNTLGVYSLAI</sequence>
<dbReference type="EMBL" id="QHLY01000005">
    <property type="protein sequence ID" value="PXA72151.1"/>
    <property type="molecule type" value="Genomic_DNA"/>
</dbReference>